<dbReference type="GO" id="GO:0008146">
    <property type="term" value="F:sulfotransferase activity"/>
    <property type="evidence" value="ECO:0007669"/>
    <property type="project" value="TreeGrafter"/>
</dbReference>
<dbReference type="Proteomes" id="UP000054683">
    <property type="component" value="Unassembled WGS sequence"/>
</dbReference>
<dbReference type="Pfam" id="PF00899">
    <property type="entry name" value="ThiF"/>
    <property type="match status" value="1"/>
</dbReference>
<evidence type="ECO:0000256" key="4">
    <source>
        <dbReference type="ARBA" id="ARBA00022840"/>
    </source>
</evidence>
<dbReference type="NCBIfam" id="NF006444">
    <property type="entry name" value="PRK08762.1"/>
    <property type="match status" value="1"/>
</dbReference>
<evidence type="ECO:0000256" key="3">
    <source>
        <dbReference type="ARBA" id="ARBA00022741"/>
    </source>
</evidence>
<gene>
    <name evidence="14" type="ORF">AWB69_00451</name>
</gene>
<evidence type="ECO:0000256" key="5">
    <source>
        <dbReference type="ARBA" id="ARBA00052218"/>
    </source>
</evidence>
<dbReference type="SUPFAM" id="SSF52821">
    <property type="entry name" value="Rhodanese/Cell cycle control phosphatase"/>
    <property type="match status" value="1"/>
</dbReference>
<dbReference type="PROSITE" id="PS50206">
    <property type="entry name" value="RHODANESE_3"/>
    <property type="match status" value="1"/>
</dbReference>
<protein>
    <recommendedName>
        <fullName evidence="9">Molybdopterin-synthase adenylyltransferase</fullName>
        <ecNumber evidence="8">2.7.7.80</ecNumber>
    </recommendedName>
    <alternativeName>
        <fullName evidence="12">MoaD protein adenylase</fullName>
    </alternativeName>
    <alternativeName>
        <fullName evidence="10">Molybdopterin-converting factor subunit 1 adenylase</fullName>
    </alternativeName>
    <alternativeName>
        <fullName evidence="11">Sulfur carrier protein MoaD adenylyltransferase</fullName>
    </alternativeName>
</protein>
<dbReference type="GO" id="GO:0005829">
    <property type="term" value="C:cytosol"/>
    <property type="evidence" value="ECO:0007669"/>
    <property type="project" value="TreeGrafter"/>
</dbReference>
<dbReference type="SUPFAM" id="SSF69572">
    <property type="entry name" value="Activating enzymes of the ubiquitin-like proteins"/>
    <property type="match status" value="1"/>
</dbReference>
<dbReference type="AlphaFoldDB" id="A0A158EZV8"/>
<evidence type="ECO:0000256" key="8">
    <source>
        <dbReference type="ARBA" id="ARBA00066884"/>
    </source>
</evidence>
<dbReference type="FunFam" id="3.40.50.720:FF:000033">
    <property type="entry name" value="Adenylyltransferase and sulfurtransferase MOCS3"/>
    <property type="match status" value="1"/>
</dbReference>
<dbReference type="NCBIfam" id="NF004281">
    <property type="entry name" value="PRK05690.1"/>
    <property type="match status" value="1"/>
</dbReference>
<dbReference type="CDD" id="cd00158">
    <property type="entry name" value="RHOD"/>
    <property type="match status" value="1"/>
</dbReference>
<dbReference type="GO" id="GO:0008641">
    <property type="term" value="F:ubiquitin-like modifier activating enzyme activity"/>
    <property type="evidence" value="ECO:0007669"/>
    <property type="project" value="InterPro"/>
</dbReference>
<evidence type="ECO:0000259" key="13">
    <source>
        <dbReference type="PROSITE" id="PS50206"/>
    </source>
</evidence>
<dbReference type="PANTHER" id="PTHR10953:SF102">
    <property type="entry name" value="ADENYLYLTRANSFERASE AND SULFURTRANSFERASE MOCS3"/>
    <property type="match status" value="1"/>
</dbReference>
<dbReference type="Gene3D" id="3.40.250.10">
    <property type="entry name" value="Rhodanese-like domain"/>
    <property type="match status" value="1"/>
</dbReference>
<reference evidence="14 15" key="1">
    <citation type="submission" date="2016-01" db="EMBL/GenBank/DDBJ databases">
        <authorList>
            <person name="Oliw E.H."/>
        </authorList>
    </citation>
    <scope>NUCLEOTIDE SEQUENCE [LARGE SCALE GENOMIC DNA]</scope>
    <source>
        <strain evidence="14">LMG 27134</strain>
    </source>
</reference>
<dbReference type="EC" id="2.7.7.80" evidence="8"/>
<dbReference type="InterPro" id="IPR045886">
    <property type="entry name" value="ThiF/MoeB/HesA"/>
</dbReference>
<dbReference type="InterPro" id="IPR035985">
    <property type="entry name" value="Ubiquitin-activating_enz"/>
</dbReference>
<dbReference type="RefSeq" id="WP_062081636.1">
    <property type="nucleotide sequence ID" value="NZ_FCOK02000002.1"/>
</dbReference>
<evidence type="ECO:0000256" key="1">
    <source>
        <dbReference type="ARBA" id="ARBA00009919"/>
    </source>
</evidence>
<keyword evidence="2" id="KW-0808">Transferase</keyword>
<comment type="function">
    <text evidence="6">Catalyzes the adenylation by ATP of the carboxyl group of the C-terminal glycine of sulfur carrier protein MoaD.</text>
</comment>
<evidence type="ECO:0000256" key="2">
    <source>
        <dbReference type="ARBA" id="ARBA00022679"/>
    </source>
</evidence>
<dbReference type="SMART" id="SM00450">
    <property type="entry name" value="RHOD"/>
    <property type="match status" value="1"/>
</dbReference>
<dbReference type="Pfam" id="PF00581">
    <property type="entry name" value="Rhodanese"/>
    <property type="match status" value="1"/>
</dbReference>
<name>A0A158EZV8_9BURK</name>
<dbReference type="GO" id="GO:0005524">
    <property type="term" value="F:ATP binding"/>
    <property type="evidence" value="ECO:0007669"/>
    <property type="project" value="UniProtKB-KW"/>
</dbReference>
<dbReference type="OrthoDB" id="9804286at2"/>
<feature type="domain" description="Rhodanese" evidence="13">
    <location>
        <begin position="17"/>
        <end position="107"/>
    </location>
</feature>
<dbReference type="Gene3D" id="3.40.50.720">
    <property type="entry name" value="NAD(P)-binding Rossmann-like Domain"/>
    <property type="match status" value="1"/>
</dbReference>
<evidence type="ECO:0000256" key="12">
    <source>
        <dbReference type="ARBA" id="ARBA00078531"/>
    </source>
</evidence>
<sequence length="375" mass="39537">MIKAIVELSPEQAHERQRSGALMVDVREDGERAAGMAEGAMGVSKGRLEAEPGAWLPELDGEILLICGVGARSLQCARLLQSRGYTHVASVSGGTTRWKAAGLPMSAATADADFLERYSRHLRLAEVGLDGQRKLAAARVALISAGGLGSPAALYLAAAGIGHITLIDDDLVDRSNLQRQVLHRDVDIGTPKVESGCRTLAALNPHVVIEPQRTRLLASNVEALIRGHDVVIDGSDNFSTRYLANDACVRLGLPMVYGAVQGFEGQVSVFWPAREGGSCYRCLFPEPPPAAFAPNCAEAGVLGVLPGVIGLLQATEAIKLILGIGESLSGTLLQFDALGMRFNRLRLLRDPACPRCGNGVTAGDYVDVPTACGVG</sequence>
<comment type="catalytic activity">
    <reaction evidence="5">
        <text>[molybdopterin-synthase sulfur-carrier protein]-C-terminal Gly-Gly + ATP + H(+) = [molybdopterin-synthase sulfur-carrier protein]-C-terminal Gly-Gly-AMP + diphosphate</text>
        <dbReference type="Rhea" id="RHEA:43616"/>
        <dbReference type="Rhea" id="RHEA-COMP:12159"/>
        <dbReference type="Rhea" id="RHEA-COMP:12202"/>
        <dbReference type="ChEBI" id="CHEBI:15378"/>
        <dbReference type="ChEBI" id="CHEBI:30616"/>
        <dbReference type="ChEBI" id="CHEBI:33019"/>
        <dbReference type="ChEBI" id="CHEBI:90618"/>
        <dbReference type="ChEBI" id="CHEBI:90778"/>
        <dbReference type="EC" id="2.7.7.80"/>
    </reaction>
</comment>
<keyword evidence="3" id="KW-0547">Nucleotide-binding</keyword>
<evidence type="ECO:0000256" key="6">
    <source>
        <dbReference type="ARBA" id="ARBA00055169"/>
    </source>
</evidence>
<evidence type="ECO:0000313" key="15">
    <source>
        <dbReference type="Proteomes" id="UP000054683"/>
    </source>
</evidence>
<accession>A0A158EZV8</accession>
<evidence type="ECO:0000256" key="10">
    <source>
        <dbReference type="ARBA" id="ARBA00075110"/>
    </source>
</evidence>
<dbReference type="InterPro" id="IPR036873">
    <property type="entry name" value="Rhodanese-like_dom_sf"/>
</dbReference>
<dbReference type="GO" id="GO:0061605">
    <property type="term" value="F:molybdopterin-synthase adenylyltransferase activity"/>
    <property type="evidence" value="ECO:0007669"/>
    <property type="project" value="UniProtKB-EC"/>
</dbReference>
<keyword evidence="4" id="KW-0067">ATP-binding</keyword>
<dbReference type="InterPro" id="IPR000594">
    <property type="entry name" value="ThiF_NAD_FAD-bd"/>
</dbReference>
<dbReference type="EMBL" id="FCOK02000002">
    <property type="protein sequence ID" value="SAL13098.1"/>
    <property type="molecule type" value="Genomic_DNA"/>
</dbReference>
<evidence type="ECO:0000256" key="9">
    <source>
        <dbReference type="ARBA" id="ARBA00073635"/>
    </source>
</evidence>
<comment type="subunit">
    <text evidence="7">Homodimer. Forms a stable heterotetrameric complex of 2 MoeB and 2 MoaD during adenylation of MoaD.</text>
</comment>
<dbReference type="InterPro" id="IPR001763">
    <property type="entry name" value="Rhodanese-like_dom"/>
</dbReference>
<evidence type="ECO:0000256" key="7">
    <source>
        <dbReference type="ARBA" id="ARBA00063809"/>
    </source>
</evidence>
<evidence type="ECO:0000256" key="11">
    <source>
        <dbReference type="ARBA" id="ARBA00075328"/>
    </source>
</evidence>
<dbReference type="CDD" id="cd00757">
    <property type="entry name" value="ThiF_MoeB_HesA_family"/>
    <property type="match status" value="1"/>
</dbReference>
<proteinExistence type="inferred from homology"/>
<dbReference type="PANTHER" id="PTHR10953">
    <property type="entry name" value="UBIQUITIN-ACTIVATING ENZYME E1"/>
    <property type="match status" value="1"/>
</dbReference>
<organism evidence="14 15">
    <name type="scientific">Caballeronia udeis</name>
    <dbReference type="NCBI Taxonomy" id="1232866"/>
    <lineage>
        <taxon>Bacteria</taxon>
        <taxon>Pseudomonadati</taxon>
        <taxon>Pseudomonadota</taxon>
        <taxon>Betaproteobacteria</taxon>
        <taxon>Burkholderiales</taxon>
        <taxon>Burkholderiaceae</taxon>
        <taxon>Caballeronia</taxon>
    </lineage>
</organism>
<evidence type="ECO:0000313" key="14">
    <source>
        <dbReference type="EMBL" id="SAL13098.1"/>
    </source>
</evidence>
<dbReference type="GO" id="GO:0004792">
    <property type="term" value="F:thiosulfate-cyanide sulfurtransferase activity"/>
    <property type="evidence" value="ECO:0007669"/>
    <property type="project" value="TreeGrafter"/>
</dbReference>
<comment type="similarity">
    <text evidence="1">Belongs to the HesA/MoeB/ThiF family.</text>
</comment>